<reference evidence="2 3" key="1">
    <citation type="submission" date="2015-09" db="EMBL/GenBank/DDBJ databases">
        <title>Genome sequence of Acetobacterium wieringae DSM 1911.</title>
        <authorList>
            <person name="Poehlein A."/>
            <person name="Bengelsdorf F.R."/>
            <person name="Schiel-Bengelsdorf B."/>
            <person name="Duerre P."/>
            <person name="Daniel R."/>
        </authorList>
    </citation>
    <scope>NUCLEOTIDE SEQUENCE [LARGE SCALE GENOMIC DNA]</scope>
    <source>
        <strain evidence="2 3">DSM 1911</strain>
    </source>
</reference>
<gene>
    <name evidence="2" type="ORF">ACWI_33880</name>
</gene>
<dbReference type="Pfam" id="PF14192">
    <property type="entry name" value="DUF4314"/>
    <property type="match status" value="1"/>
</dbReference>
<evidence type="ECO:0000313" key="2">
    <source>
        <dbReference type="EMBL" id="OFV69194.1"/>
    </source>
</evidence>
<dbReference type="OrthoDB" id="9813511at2"/>
<feature type="domain" description="DUF4314" evidence="1">
    <location>
        <begin position="10"/>
        <end position="63"/>
    </location>
</feature>
<dbReference type="AlphaFoldDB" id="A0A1F2PDX5"/>
<dbReference type="STRING" id="52694.ACWI_33880"/>
<protein>
    <recommendedName>
        <fullName evidence="1">DUF4314 domain-containing protein</fullName>
    </recommendedName>
</protein>
<sequence>MKPQNLTNVEKGDRVQLIYMYDPYSTLSKGATGTVDCIDAIGTIHVRWDCGSRLGLIAGVDSWLVIDRNGEAERENGERP</sequence>
<evidence type="ECO:0000313" key="3">
    <source>
        <dbReference type="Proteomes" id="UP000176244"/>
    </source>
</evidence>
<dbReference type="RefSeq" id="WP_070372628.1">
    <property type="nucleotide sequence ID" value="NZ_LKEU01000044.1"/>
</dbReference>
<organism evidence="2 3">
    <name type="scientific">Acetobacterium wieringae</name>
    <dbReference type="NCBI Taxonomy" id="52694"/>
    <lineage>
        <taxon>Bacteria</taxon>
        <taxon>Bacillati</taxon>
        <taxon>Bacillota</taxon>
        <taxon>Clostridia</taxon>
        <taxon>Eubacteriales</taxon>
        <taxon>Eubacteriaceae</taxon>
        <taxon>Acetobacterium</taxon>
    </lineage>
</organism>
<comment type="caution">
    <text evidence="2">The sequence shown here is derived from an EMBL/GenBank/DDBJ whole genome shotgun (WGS) entry which is preliminary data.</text>
</comment>
<accession>A0A1F2PDX5</accession>
<proteinExistence type="predicted"/>
<dbReference type="InterPro" id="IPR025463">
    <property type="entry name" value="DUF4314"/>
</dbReference>
<evidence type="ECO:0000259" key="1">
    <source>
        <dbReference type="Pfam" id="PF14192"/>
    </source>
</evidence>
<dbReference type="Proteomes" id="UP000176244">
    <property type="component" value="Unassembled WGS sequence"/>
</dbReference>
<name>A0A1F2PDX5_9FIRM</name>
<dbReference type="EMBL" id="LKEU01000044">
    <property type="protein sequence ID" value="OFV69194.1"/>
    <property type="molecule type" value="Genomic_DNA"/>
</dbReference>